<evidence type="ECO:0000256" key="7">
    <source>
        <dbReference type="ARBA" id="ARBA00023004"/>
    </source>
</evidence>
<keyword evidence="8" id="KW-0805">Transcription regulation</keyword>
<dbReference type="EMBL" id="CP049934">
    <property type="protein sequence ID" value="QIM15622.1"/>
    <property type="molecule type" value="Genomic_DNA"/>
</dbReference>
<keyword evidence="3" id="KW-0963">Cytoplasm</keyword>
<keyword evidence="6 11" id="KW-0862">Zinc</keyword>
<evidence type="ECO:0000256" key="9">
    <source>
        <dbReference type="ARBA" id="ARBA00023125"/>
    </source>
</evidence>
<evidence type="ECO:0000313" key="13">
    <source>
        <dbReference type="EMBL" id="QIM15622.1"/>
    </source>
</evidence>
<gene>
    <name evidence="13" type="ORF">G7067_03040</name>
</gene>
<dbReference type="AlphaFoldDB" id="A0A6G8FHV7"/>
<comment type="similarity">
    <text evidence="2">Belongs to the Fur family.</text>
</comment>
<comment type="subcellular location">
    <subcellularLocation>
        <location evidence="1">Cytoplasm</location>
    </subcellularLocation>
</comment>
<evidence type="ECO:0000256" key="6">
    <source>
        <dbReference type="ARBA" id="ARBA00022833"/>
    </source>
</evidence>
<dbReference type="CDD" id="cd07153">
    <property type="entry name" value="Fur_like"/>
    <property type="match status" value="1"/>
</dbReference>
<proteinExistence type="inferred from homology"/>
<evidence type="ECO:0000256" key="2">
    <source>
        <dbReference type="ARBA" id="ARBA00007957"/>
    </source>
</evidence>
<name>A0A6G8FHV7_9MICO</name>
<dbReference type="Proteomes" id="UP000501387">
    <property type="component" value="Chromosome"/>
</dbReference>
<dbReference type="GO" id="GO:0000976">
    <property type="term" value="F:transcription cis-regulatory region binding"/>
    <property type="evidence" value="ECO:0007669"/>
    <property type="project" value="TreeGrafter"/>
</dbReference>
<dbReference type="RefSeq" id="WP_166321890.1">
    <property type="nucleotide sequence ID" value="NZ_CP049934.1"/>
</dbReference>
<keyword evidence="10" id="KW-0804">Transcription</keyword>
<feature type="binding site" evidence="11">
    <location>
        <position position="140"/>
    </location>
    <ligand>
        <name>Zn(2+)</name>
        <dbReference type="ChEBI" id="CHEBI:29105"/>
    </ligand>
</feature>
<evidence type="ECO:0000256" key="4">
    <source>
        <dbReference type="ARBA" id="ARBA00022491"/>
    </source>
</evidence>
<evidence type="ECO:0000256" key="5">
    <source>
        <dbReference type="ARBA" id="ARBA00022723"/>
    </source>
</evidence>
<evidence type="ECO:0000256" key="11">
    <source>
        <dbReference type="PIRSR" id="PIRSR602481-1"/>
    </source>
</evidence>
<feature type="binding site" evidence="11">
    <location>
        <position position="103"/>
    </location>
    <ligand>
        <name>Zn(2+)</name>
        <dbReference type="ChEBI" id="CHEBI:29105"/>
    </ligand>
</feature>
<dbReference type="SUPFAM" id="SSF46785">
    <property type="entry name" value="Winged helix' DNA-binding domain"/>
    <property type="match status" value="1"/>
</dbReference>
<evidence type="ECO:0000256" key="10">
    <source>
        <dbReference type="ARBA" id="ARBA00023163"/>
    </source>
</evidence>
<feature type="binding site" evidence="11">
    <location>
        <position position="143"/>
    </location>
    <ligand>
        <name>Zn(2+)</name>
        <dbReference type="ChEBI" id="CHEBI:29105"/>
    </ligand>
</feature>
<feature type="binding site" evidence="11">
    <location>
        <position position="100"/>
    </location>
    <ligand>
        <name>Zn(2+)</name>
        <dbReference type="ChEBI" id="CHEBI:29105"/>
    </ligand>
</feature>
<keyword evidence="7 12" id="KW-0408">Iron</keyword>
<evidence type="ECO:0000313" key="14">
    <source>
        <dbReference type="Proteomes" id="UP000501387"/>
    </source>
</evidence>
<dbReference type="InterPro" id="IPR002481">
    <property type="entry name" value="FUR"/>
</dbReference>
<dbReference type="Pfam" id="PF01475">
    <property type="entry name" value="FUR"/>
    <property type="match status" value="1"/>
</dbReference>
<sequence length="155" mass="17099">MTPTPPLDDTPWSERLRERGLRVTAGRIAALNHLKAKPHTTATELHTALITVLPSLTPQSVYNIVQDLTEHGLIRRIDPLGDGGARYETRTDDNHHHLSCVLCGRIEDVDCVIGEAPCLVPQSTHGMRVLHADVTFRGICAACEQKPPSPHPRKE</sequence>
<organism evidence="13 14">
    <name type="scientific">Leucobacter insecticola</name>
    <dbReference type="NCBI Taxonomy" id="2714934"/>
    <lineage>
        <taxon>Bacteria</taxon>
        <taxon>Bacillati</taxon>
        <taxon>Actinomycetota</taxon>
        <taxon>Actinomycetes</taxon>
        <taxon>Micrococcales</taxon>
        <taxon>Microbacteriaceae</taxon>
        <taxon>Leucobacter</taxon>
    </lineage>
</organism>
<protein>
    <submittedName>
        <fullName evidence="13">Transcriptional repressor</fullName>
    </submittedName>
</protein>
<dbReference type="GO" id="GO:0008270">
    <property type="term" value="F:zinc ion binding"/>
    <property type="evidence" value="ECO:0007669"/>
    <property type="project" value="TreeGrafter"/>
</dbReference>
<dbReference type="InterPro" id="IPR043135">
    <property type="entry name" value="Fur_C"/>
</dbReference>
<comment type="cofactor">
    <cofactor evidence="11">
        <name>Zn(2+)</name>
        <dbReference type="ChEBI" id="CHEBI:29105"/>
    </cofactor>
    <text evidence="11">Binds 1 zinc ion per subunit.</text>
</comment>
<evidence type="ECO:0000256" key="1">
    <source>
        <dbReference type="ARBA" id="ARBA00004496"/>
    </source>
</evidence>
<feature type="binding site" evidence="12">
    <location>
        <position position="115"/>
    </location>
    <ligand>
        <name>Fe cation</name>
        <dbReference type="ChEBI" id="CHEBI:24875"/>
    </ligand>
</feature>
<keyword evidence="9" id="KW-0238">DNA-binding</keyword>
<dbReference type="PANTHER" id="PTHR33202">
    <property type="entry name" value="ZINC UPTAKE REGULATION PROTEIN"/>
    <property type="match status" value="1"/>
</dbReference>
<dbReference type="InterPro" id="IPR036388">
    <property type="entry name" value="WH-like_DNA-bd_sf"/>
</dbReference>
<evidence type="ECO:0000256" key="8">
    <source>
        <dbReference type="ARBA" id="ARBA00023015"/>
    </source>
</evidence>
<dbReference type="Gene3D" id="3.30.1490.190">
    <property type="match status" value="1"/>
</dbReference>
<dbReference type="GO" id="GO:0045892">
    <property type="term" value="P:negative regulation of DNA-templated transcription"/>
    <property type="evidence" value="ECO:0007669"/>
    <property type="project" value="TreeGrafter"/>
</dbReference>
<dbReference type="Gene3D" id="1.10.10.10">
    <property type="entry name" value="Winged helix-like DNA-binding domain superfamily/Winged helix DNA-binding domain"/>
    <property type="match status" value="1"/>
</dbReference>
<dbReference type="PANTHER" id="PTHR33202:SF18">
    <property type="entry name" value="TRANSCRIPTIONAL REGULATOR FURA"/>
    <property type="match status" value="1"/>
</dbReference>
<keyword evidence="14" id="KW-1185">Reference proteome</keyword>
<reference evidence="13 14" key="1">
    <citation type="submission" date="2020-03" db="EMBL/GenBank/DDBJ databases">
        <title>Leucobacter sp. nov., isolated from beetles.</title>
        <authorList>
            <person name="Hyun D.-W."/>
            <person name="Bae J.-W."/>
        </authorList>
    </citation>
    <scope>NUCLEOTIDE SEQUENCE [LARGE SCALE GENOMIC DNA]</scope>
    <source>
        <strain evidence="13 14">HDW9B</strain>
    </source>
</reference>
<evidence type="ECO:0000256" key="12">
    <source>
        <dbReference type="PIRSR" id="PIRSR602481-2"/>
    </source>
</evidence>
<dbReference type="GO" id="GO:1900376">
    <property type="term" value="P:regulation of secondary metabolite biosynthetic process"/>
    <property type="evidence" value="ECO:0007669"/>
    <property type="project" value="TreeGrafter"/>
</dbReference>
<evidence type="ECO:0000256" key="3">
    <source>
        <dbReference type="ARBA" id="ARBA00022490"/>
    </source>
</evidence>
<dbReference type="GO" id="GO:0005737">
    <property type="term" value="C:cytoplasm"/>
    <property type="evidence" value="ECO:0007669"/>
    <property type="project" value="UniProtKB-SubCell"/>
</dbReference>
<dbReference type="KEGG" id="lins:G7067_03040"/>
<dbReference type="InterPro" id="IPR036390">
    <property type="entry name" value="WH_DNA-bd_sf"/>
</dbReference>
<keyword evidence="4" id="KW-0678">Repressor</keyword>
<accession>A0A6G8FHV7</accession>
<keyword evidence="5 11" id="KW-0479">Metal-binding</keyword>
<comment type="cofactor">
    <cofactor evidence="12">
        <name>Mn(2+)</name>
        <dbReference type="ChEBI" id="CHEBI:29035"/>
    </cofactor>
    <cofactor evidence="12">
        <name>Fe(2+)</name>
        <dbReference type="ChEBI" id="CHEBI:29033"/>
    </cofactor>
    <text evidence="12">Binds 1 Mn(2+) or Fe(2+) ion per subunit.</text>
</comment>
<dbReference type="GO" id="GO:0003700">
    <property type="term" value="F:DNA-binding transcription factor activity"/>
    <property type="evidence" value="ECO:0007669"/>
    <property type="project" value="InterPro"/>
</dbReference>